<protein>
    <recommendedName>
        <fullName evidence="4">Hemophore-related protein</fullName>
    </recommendedName>
</protein>
<dbReference type="RefSeq" id="WP_251910041.1">
    <property type="nucleotide sequence ID" value="NZ_JAMRXG010000002.1"/>
</dbReference>
<dbReference type="EMBL" id="JAMRXG010000002">
    <property type="protein sequence ID" value="MCM6773055.1"/>
    <property type="molecule type" value="Genomic_DNA"/>
</dbReference>
<accession>A0A9X2E562</accession>
<evidence type="ECO:0008006" key="4">
    <source>
        <dbReference type="Google" id="ProtNLM"/>
    </source>
</evidence>
<reference evidence="2" key="1">
    <citation type="submission" date="2022-06" db="EMBL/GenBank/DDBJ databases">
        <title>Novel species in genus nocardia.</title>
        <authorList>
            <person name="Li F."/>
        </authorList>
    </citation>
    <scope>NUCLEOTIDE SEQUENCE</scope>
    <source>
        <strain evidence="2">CDC141</strain>
    </source>
</reference>
<organism evidence="2 3">
    <name type="scientific">Nocardia pulmonis</name>
    <dbReference type="NCBI Taxonomy" id="2951408"/>
    <lineage>
        <taxon>Bacteria</taxon>
        <taxon>Bacillati</taxon>
        <taxon>Actinomycetota</taxon>
        <taxon>Actinomycetes</taxon>
        <taxon>Mycobacteriales</taxon>
        <taxon>Nocardiaceae</taxon>
        <taxon>Nocardia</taxon>
    </lineage>
</organism>
<evidence type="ECO:0000313" key="3">
    <source>
        <dbReference type="Proteomes" id="UP001139157"/>
    </source>
</evidence>
<comment type="caution">
    <text evidence="2">The sequence shown here is derived from an EMBL/GenBank/DDBJ whole genome shotgun (WGS) entry which is preliminary data.</text>
</comment>
<feature type="signal peptide" evidence="1">
    <location>
        <begin position="1"/>
        <end position="32"/>
    </location>
</feature>
<evidence type="ECO:0000313" key="2">
    <source>
        <dbReference type="EMBL" id="MCM6773055.1"/>
    </source>
</evidence>
<dbReference type="Proteomes" id="UP001139157">
    <property type="component" value="Unassembled WGS sequence"/>
</dbReference>
<keyword evidence="1" id="KW-0732">Signal</keyword>
<dbReference type="AlphaFoldDB" id="A0A9X2E562"/>
<keyword evidence="3" id="KW-1185">Reference proteome</keyword>
<dbReference type="InterPro" id="IPR006311">
    <property type="entry name" value="TAT_signal"/>
</dbReference>
<evidence type="ECO:0000256" key="1">
    <source>
        <dbReference type="SAM" id="SignalP"/>
    </source>
</evidence>
<sequence>MISLRARFTRTALTLGGLAAAAALVAPGTATAGVADYLDPLANTTCSADQFKATMNAKYPQLVAALPQEKMDQLTAILDVPVEQRQQKIAERRAEIEQRVTNDPQTAALLQENPQTGDVVKQIFEDVASSCQAA</sequence>
<name>A0A9X2E562_9NOCA</name>
<gene>
    <name evidence="2" type="ORF">NDR86_06175</name>
</gene>
<feature type="chain" id="PRO_5040767985" description="Hemophore-related protein" evidence="1">
    <location>
        <begin position="33"/>
        <end position="134"/>
    </location>
</feature>
<proteinExistence type="predicted"/>
<dbReference type="PROSITE" id="PS51318">
    <property type="entry name" value="TAT"/>
    <property type="match status" value="1"/>
</dbReference>